<dbReference type="InterPro" id="IPR029033">
    <property type="entry name" value="His_PPase_superfam"/>
</dbReference>
<evidence type="ECO:0008006" key="5">
    <source>
        <dbReference type="Google" id="ProtNLM"/>
    </source>
</evidence>
<feature type="active site" description="Proton donor/acceptor" evidence="1">
    <location>
        <position position="88"/>
    </location>
</feature>
<accession>A0A9W4VWR6</accession>
<reference evidence="3" key="1">
    <citation type="submission" date="2022-07" db="EMBL/GenBank/DDBJ databases">
        <authorList>
            <person name="Criscuolo A."/>
        </authorList>
    </citation>
    <scope>NUCLEOTIDE SEQUENCE</scope>
    <source>
        <strain evidence="3">CIP111854</strain>
    </source>
</reference>
<gene>
    <name evidence="3" type="ORF">PSECIP111854_02599</name>
</gene>
<sequence length="215" mass="23916">MTTRLIIVRHGNTFLPTDTPTRVGARTDLDLVEQDKGTAIGQYLLANKLVPNVIYAGPLKRHQQTAKLICRPLNINDSVIQTDNFLNEIDYGPDENQIEQDVMLRLGKGDLAKGKAIITRWNSHGEVPAGWQVAPDELRNGWHAFASSILAQQVNRTTLMVSSNGIMRFSHVLDSQSDLVNLKVPTGGICIFENETGQQNDWHCVEWGLIPALHT</sequence>
<keyword evidence="4" id="KW-1185">Reference proteome</keyword>
<evidence type="ECO:0000256" key="1">
    <source>
        <dbReference type="PIRSR" id="PIRSR613078-1"/>
    </source>
</evidence>
<dbReference type="EMBL" id="CAMAPC010000009">
    <property type="protein sequence ID" value="CAH9060407.1"/>
    <property type="molecule type" value="Genomic_DNA"/>
</dbReference>
<dbReference type="SUPFAM" id="SSF53254">
    <property type="entry name" value="Phosphoglycerate mutase-like"/>
    <property type="match status" value="1"/>
</dbReference>
<evidence type="ECO:0000313" key="3">
    <source>
        <dbReference type="EMBL" id="CAH9060407.1"/>
    </source>
</evidence>
<protein>
    <recommendedName>
        <fullName evidence="5">Histidine phosphatase family protein</fullName>
    </recommendedName>
</protein>
<dbReference type="Gene3D" id="3.40.50.1240">
    <property type="entry name" value="Phosphoglycerate mutase-like"/>
    <property type="match status" value="1"/>
</dbReference>
<evidence type="ECO:0000256" key="2">
    <source>
        <dbReference type="PIRSR" id="PIRSR613078-2"/>
    </source>
</evidence>
<evidence type="ECO:0000313" key="4">
    <source>
        <dbReference type="Proteomes" id="UP001152467"/>
    </source>
</evidence>
<dbReference type="InterPro" id="IPR013078">
    <property type="entry name" value="His_Pase_superF_clade-1"/>
</dbReference>
<feature type="binding site" evidence="2">
    <location>
        <begin position="88"/>
        <end position="91"/>
    </location>
    <ligand>
        <name>substrate</name>
    </ligand>
</feature>
<organism evidence="3 4">
    <name type="scientific">Pseudoalteromonas holothuriae</name>
    <dbReference type="NCBI Taxonomy" id="2963714"/>
    <lineage>
        <taxon>Bacteria</taxon>
        <taxon>Pseudomonadati</taxon>
        <taxon>Pseudomonadota</taxon>
        <taxon>Gammaproteobacteria</taxon>
        <taxon>Alteromonadales</taxon>
        <taxon>Pseudoalteromonadaceae</taxon>
        <taxon>Pseudoalteromonas</taxon>
    </lineage>
</organism>
<dbReference type="CDD" id="cd07067">
    <property type="entry name" value="HP_PGM_like"/>
    <property type="match status" value="1"/>
</dbReference>
<name>A0A9W4VWR6_9GAMM</name>
<dbReference type="Pfam" id="PF00300">
    <property type="entry name" value="His_Phos_1"/>
    <property type="match status" value="1"/>
</dbReference>
<dbReference type="AlphaFoldDB" id="A0A9W4VWR6"/>
<dbReference type="Proteomes" id="UP001152467">
    <property type="component" value="Unassembled WGS sequence"/>
</dbReference>
<proteinExistence type="predicted"/>
<feature type="binding site" evidence="2">
    <location>
        <position position="61"/>
    </location>
    <ligand>
        <name>substrate</name>
    </ligand>
</feature>
<comment type="caution">
    <text evidence="3">The sequence shown here is derived from an EMBL/GenBank/DDBJ whole genome shotgun (WGS) entry which is preliminary data.</text>
</comment>
<dbReference type="RefSeq" id="WP_261626565.1">
    <property type="nucleotide sequence ID" value="NZ_CAMAPC010000009.1"/>
</dbReference>
<feature type="active site" description="Tele-phosphohistidine intermediate" evidence="1">
    <location>
        <position position="10"/>
    </location>
</feature>